<reference evidence="1" key="2">
    <citation type="submission" date="2020-11" db="EMBL/GenBank/DDBJ databases">
        <authorList>
            <person name="McCartney M.A."/>
            <person name="Auch B."/>
            <person name="Kono T."/>
            <person name="Mallez S."/>
            <person name="Becker A."/>
            <person name="Gohl D.M."/>
            <person name="Silverstein K.A.T."/>
            <person name="Koren S."/>
            <person name="Bechman K.B."/>
            <person name="Herman A."/>
            <person name="Abrahante J.E."/>
            <person name="Garbe J."/>
        </authorList>
    </citation>
    <scope>NUCLEOTIDE SEQUENCE</scope>
    <source>
        <strain evidence="1">Duluth1</strain>
        <tissue evidence="1">Whole animal</tissue>
    </source>
</reference>
<keyword evidence="2" id="KW-1185">Reference proteome</keyword>
<organism evidence="1 2">
    <name type="scientific">Dreissena polymorpha</name>
    <name type="common">Zebra mussel</name>
    <name type="synonym">Mytilus polymorpha</name>
    <dbReference type="NCBI Taxonomy" id="45954"/>
    <lineage>
        <taxon>Eukaryota</taxon>
        <taxon>Metazoa</taxon>
        <taxon>Spiralia</taxon>
        <taxon>Lophotrochozoa</taxon>
        <taxon>Mollusca</taxon>
        <taxon>Bivalvia</taxon>
        <taxon>Autobranchia</taxon>
        <taxon>Heteroconchia</taxon>
        <taxon>Euheterodonta</taxon>
        <taxon>Imparidentia</taxon>
        <taxon>Neoheterodontei</taxon>
        <taxon>Myida</taxon>
        <taxon>Dreissenoidea</taxon>
        <taxon>Dreissenidae</taxon>
        <taxon>Dreissena</taxon>
    </lineage>
</organism>
<dbReference type="AlphaFoldDB" id="A0A9D4LIC3"/>
<dbReference type="EMBL" id="JAIWYP010000003">
    <property type="protein sequence ID" value="KAH3857892.1"/>
    <property type="molecule type" value="Genomic_DNA"/>
</dbReference>
<name>A0A9D4LIC3_DREPO</name>
<proteinExistence type="predicted"/>
<evidence type="ECO:0000313" key="1">
    <source>
        <dbReference type="EMBL" id="KAH3857892.1"/>
    </source>
</evidence>
<reference evidence="1" key="1">
    <citation type="journal article" date="2019" name="bioRxiv">
        <title>The Genome of the Zebra Mussel, Dreissena polymorpha: A Resource for Invasive Species Research.</title>
        <authorList>
            <person name="McCartney M.A."/>
            <person name="Auch B."/>
            <person name="Kono T."/>
            <person name="Mallez S."/>
            <person name="Zhang Y."/>
            <person name="Obille A."/>
            <person name="Becker A."/>
            <person name="Abrahante J.E."/>
            <person name="Garbe J."/>
            <person name="Badalamenti J.P."/>
            <person name="Herman A."/>
            <person name="Mangelson H."/>
            <person name="Liachko I."/>
            <person name="Sullivan S."/>
            <person name="Sone E.D."/>
            <person name="Koren S."/>
            <person name="Silverstein K.A.T."/>
            <person name="Beckman K.B."/>
            <person name="Gohl D.M."/>
        </authorList>
    </citation>
    <scope>NUCLEOTIDE SEQUENCE</scope>
    <source>
        <strain evidence="1">Duluth1</strain>
        <tissue evidence="1">Whole animal</tissue>
    </source>
</reference>
<gene>
    <name evidence="1" type="ORF">DPMN_100508</name>
</gene>
<dbReference type="Proteomes" id="UP000828390">
    <property type="component" value="Unassembled WGS sequence"/>
</dbReference>
<accession>A0A9D4LIC3</accession>
<protein>
    <submittedName>
        <fullName evidence="1">Uncharacterized protein</fullName>
    </submittedName>
</protein>
<sequence>MQHFNLHNVLFQVKANEQRPSLETDSSSNDITFIVLEHSVIQEYYACETKPPITESPTKLHINREYTNIENKDACLVWCGFQS</sequence>
<evidence type="ECO:0000313" key="2">
    <source>
        <dbReference type="Proteomes" id="UP000828390"/>
    </source>
</evidence>
<comment type="caution">
    <text evidence="1">The sequence shown here is derived from an EMBL/GenBank/DDBJ whole genome shotgun (WGS) entry which is preliminary data.</text>
</comment>